<dbReference type="Gene3D" id="1.25.40.10">
    <property type="entry name" value="Tetratricopeptide repeat domain"/>
    <property type="match status" value="3"/>
</dbReference>
<evidence type="ECO:0000256" key="1">
    <source>
        <dbReference type="ARBA" id="ARBA00006643"/>
    </source>
</evidence>
<dbReference type="FunFam" id="1.25.40.10:FF:000351">
    <property type="entry name" value="Pentatricopeptide repeat-containing protein"/>
    <property type="match status" value="1"/>
</dbReference>
<reference evidence="4" key="1">
    <citation type="submission" date="2021-03" db="EMBL/GenBank/DDBJ databases">
        <authorList>
            <person name="Li Z."/>
            <person name="Yang C."/>
        </authorList>
    </citation>
    <scope>NUCLEOTIDE SEQUENCE</scope>
    <source>
        <strain evidence="4">Dzin_1.0</strain>
        <tissue evidence="4">Leaf</tissue>
    </source>
</reference>
<keyword evidence="2" id="KW-0677">Repeat</keyword>
<gene>
    <name evidence="4" type="ORF">J5N97_010834</name>
</gene>
<dbReference type="InterPro" id="IPR046960">
    <property type="entry name" value="PPR_At4g14850-like_plant"/>
</dbReference>
<evidence type="ECO:0000256" key="2">
    <source>
        <dbReference type="ARBA" id="ARBA00022737"/>
    </source>
</evidence>
<dbReference type="PANTHER" id="PTHR47926:SF452">
    <property type="entry name" value="PENTATRICOPEPTIDE REPEAT-CONTAINING PROTEIN"/>
    <property type="match status" value="1"/>
</dbReference>
<evidence type="ECO:0008006" key="6">
    <source>
        <dbReference type="Google" id="ProtNLM"/>
    </source>
</evidence>
<evidence type="ECO:0000256" key="3">
    <source>
        <dbReference type="PROSITE-ProRule" id="PRU00708"/>
    </source>
</evidence>
<accession>A0A9D5HMX7</accession>
<dbReference type="Proteomes" id="UP001085076">
    <property type="component" value="Miscellaneous, Linkage group lg02"/>
</dbReference>
<dbReference type="PANTHER" id="PTHR47926">
    <property type="entry name" value="PENTATRICOPEPTIDE REPEAT-CONTAINING PROTEIN"/>
    <property type="match status" value="1"/>
</dbReference>
<protein>
    <recommendedName>
        <fullName evidence="6">Pentatricopeptide repeat-containing protein</fullName>
    </recommendedName>
</protein>
<dbReference type="Pfam" id="PF01535">
    <property type="entry name" value="PPR"/>
    <property type="match status" value="1"/>
</dbReference>
<dbReference type="GO" id="GO:0009451">
    <property type="term" value="P:RNA modification"/>
    <property type="evidence" value="ECO:0007669"/>
    <property type="project" value="InterPro"/>
</dbReference>
<feature type="repeat" description="PPR" evidence="3">
    <location>
        <begin position="177"/>
        <end position="211"/>
    </location>
</feature>
<evidence type="ECO:0000313" key="4">
    <source>
        <dbReference type="EMBL" id="KAJ0982579.1"/>
    </source>
</evidence>
<dbReference type="InterPro" id="IPR046848">
    <property type="entry name" value="E_motif"/>
</dbReference>
<organism evidence="4 5">
    <name type="scientific">Dioscorea zingiberensis</name>
    <dbReference type="NCBI Taxonomy" id="325984"/>
    <lineage>
        <taxon>Eukaryota</taxon>
        <taxon>Viridiplantae</taxon>
        <taxon>Streptophyta</taxon>
        <taxon>Embryophyta</taxon>
        <taxon>Tracheophyta</taxon>
        <taxon>Spermatophyta</taxon>
        <taxon>Magnoliopsida</taxon>
        <taxon>Liliopsida</taxon>
        <taxon>Dioscoreales</taxon>
        <taxon>Dioscoreaceae</taxon>
        <taxon>Dioscorea</taxon>
    </lineage>
</organism>
<dbReference type="EMBL" id="JAGGNH010000002">
    <property type="protein sequence ID" value="KAJ0982579.1"/>
    <property type="molecule type" value="Genomic_DNA"/>
</dbReference>
<dbReference type="Pfam" id="PF13041">
    <property type="entry name" value="PPR_2"/>
    <property type="match status" value="1"/>
</dbReference>
<evidence type="ECO:0000313" key="5">
    <source>
        <dbReference type="Proteomes" id="UP001085076"/>
    </source>
</evidence>
<name>A0A9D5HMX7_9LILI</name>
<dbReference type="GO" id="GO:0003729">
    <property type="term" value="F:mRNA binding"/>
    <property type="evidence" value="ECO:0007669"/>
    <property type="project" value="UniProtKB-ARBA"/>
</dbReference>
<dbReference type="FunFam" id="1.25.40.10:FF:000690">
    <property type="entry name" value="Pentatricopeptide repeat-containing protein"/>
    <property type="match status" value="1"/>
</dbReference>
<dbReference type="InterPro" id="IPR011990">
    <property type="entry name" value="TPR-like_helical_dom_sf"/>
</dbReference>
<dbReference type="NCBIfam" id="TIGR00756">
    <property type="entry name" value="PPR"/>
    <property type="match status" value="2"/>
</dbReference>
<keyword evidence="5" id="KW-1185">Reference proteome</keyword>
<dbReference type="Pfam" id="PF20431">
    <property type="entry name" value="E_motif"/>
    <property type="match status" value="1"/>
</dbReference>
<sequence>MNQQSLQPDRFSFVAMLGICCNKEDLEAGYSLHCQIIKLGLDKSAFVGNVLMTIYSRCGSIGAVENAFWSIKEKDVISWNTFIVACSHFGDHVKALMVYREMENVCDIHPDDFTLSGALTACAELASIRHGSQIHAHLIRSTLDLDIGVGNALINMYAKCGAIEHAVHLFHSMPNRNLVSWNTMIIGLGNHGRGKMALEIFEQMKTWGLAPDSITFIGVLTACSHAGLIDAGMTFFDSMKETYGVSPQLEHLSCLVDMLGRAGRLEVAERYIKMFPFGNDLIIWGSLLSSCRLHKDVVVGERVAKRLLELQPTTSSPYVLLSNLYASNGRWDNVAEAWKMLKVSGVKKEPGHSLIEIEDNTQKFTVGDFSHKRIKEIKEILTTLNFQTEEFNLQVI</sequence>
<reference evidence="4" key="2">
    <citation type="journal article" date="2022" name="Hortic Res">
        <title>The genome of Dioscorea zingiberensis sheds light on the biosynthesis, origin and evolution of the medicinally important diosgenin saponins.</title>
        <authorList>
            <person name="Li Y."/>
            <person name="Tan C."/>
            <person name="Li Z."/>
            <person name="Guo J."/>
            <person name="Li S."/>
            <person name="Chen X."/>
            <person name="Wang C."/>
            <person name="Dai X."/>
            <person name="Yang H."/>
            <person name="Song W."/>
            <person name="Hou L."/>
            <person name="Xu J."/>
            <person name="Tong Z."/>
            <person name="Xu A."/>
            <person name="Yuan X."/>
            <person name="Wang W."/>
            <person name="Yang Q."/>
            <person name="Chen L."/>
            <person name="Sun Z."/>
            <person name="Wang K."/>
            <person name="Pan B."/>
            <person name="Chen J."/>
            <person name="Bao Y."/>
            <person name="Liu F."/>
            <person name="Qi X."/>
            <person name="Gang D.R."/>
            <person name="Wen J."/>
            <person name="Li J."/>
        </authorList>
    </citation>
    <scope>NUCLEOTIDE SEQUENCE</scope>
    <source>
        <strain evidence="4">Dzin_1.0</strain>
    </source>
</reference>
<dbReference type="PROSITE" id="PS51375">
    <property type="entry name" value="PPR"/>
    <property type="match status" value="1"/>
</dbReference>
<dbReference type="AlphaFoldDB" id="A0A9D5HMX7"/>
<comment type="similarity">
    <text evidence="1">Belongs to the PPR family. PCMP-H subfamily.</text>
</comment>
<comment type="caution">
    <text evidence="4">The sequence shown here is derived from an EMBL/GenBank/DDBJ whole genome shotgun (WGS) entry which is preliminary data.</text>
</comment>
<proteinExistence type="inferred from homology"/>
<dbReference type="OrthoDB" id="185373at2759"/>
<dbReference type="InterPro" id="IPR002885">
    <property type="entry name" value="PPR_rpt"/>
</dbReference>